<dbReference type="Proteomes" id="UP000022272">
    <property type="component" value="Unassembled WGS sequence"/>
</dbReference>
<evidence type="ECO:0000313" key="2">
    <source>
        <dbReference type="Proteomes" id="UP000022272"/>
    </source>
</evidence>
<comment type="caution">
    <text evidence="1">The sequence shown here is derived from an EMBL/GenBank/DDBJ whole genome shotgun (WGS) entry which is preliminary data.</text>
</comment>
<name>A0A016BVI9_BACFG</name>
<reference evidence="1 2" key="1">
    <citation type="submission" date="2014-02" db="EMBL/GenBank/DDBJ databases">
        <authorList>
            <person name="Sears C."/>
            <person name="Carroll K."/>
            <person name="Sack B.R."/>
            <person name="Qadri F."/>
            <person name="Myers L.L."/>
            <person name="Chung G.-T."/>
            <person name="Escheverria P."/>
            <person name="Fraser C.M."/>
            <person name="Sadzewicz L."/>
            <person name="Shefchek K.A."/>
            <person name="Tallon L."/>
            <person name="Das S.P."/>
            <person name="Daugherty S."/>
            <person name="Mongodin E.F."/>
        </authorList>
    </citation>
    <scope>NUCLEOTIDE SEQUENCE [LARGE SCALE GENOMIC DNA]</scope>
    <source>
        <strain evidence="1 2">2-F-2 #4</strain>
    </source>
</reference>
<proteinExistence type="predicted"/>
<dbReference type="EMBL" id="JGDM01000056">
    <property type="protein sequence ID" value="EXZ44586.1"/>
    <property type="molecule type" value="Genomic_DNA"/>
</dbReference>
<evidence type="ECO:0000313" key="1">
    <source>
        <dbReference type="EMBL" id="EXZ44586.1"/>
    </source>
</evidence>
<accession>A0A016BVI9</accession>
<organism evidence="1 2">
    <name type="scientific">Bacteroides fragilis str. 2-F-2 #4</name>
    <dbReference type="NCBI Taxonomy" id="1339280"/>
    <lineage>
        <taxon>Bacteria</taxon>
        <taxon>Pseudomonadati</taxon>
        <taxon>Bacteroidota</taxon>
        <taxon>Bacteroidia</taxon>
        <taxon>Bacteroidales</taxon>
        <taxon>Bacteroidaceae</taxon>
        <taxon>Bacteroides</taxon>
    </lineage>
</organism>
<protein>
    <submittedName>
        <fullName evidence="1">Uncharacterized protein</fullName>
    </submittedName>
</protein>
<dbReference type="AlphaFoldDB" id="A0A016BVI9"/>
<sequence>MFEKSFFRKRINSISAHEELHSINVFYSVPVLLFVQVFMQLRPHHQFYFPGNDYLGAKP</sequence>
<gene>
    <name evidence="1" type="ORF">M076_2221</name>
</gene>